<evidence type="ECO:0000313" key="3">
    <source>
        <dbReference type="EMBL" id="KNZ64254.1"/>
    </source>
</evidence>
<organism evidence="3 4">
    <name type="scientific">Puccinia sorghi</name>
    <dbReference type="NCBI Taxonomy" id="27349"/>
    <lineage>
        <taxon>Eukaryota</taxon>
        <taxon>Fungi</taxon>
        <taxon>Dikarya</taxon>
        <taxon>Basidiomycota</taxon>
        <taxon>Pucciniomycotina</taxon>
        <taxon>Pucciniomycetes</taxon>
        <taxon>Pucciniales</taxon>
        <taxon>Pucciniaceae</taxon>
        <taxon>Puccinia</taxon>
    </lineage>
</organism>
<reference evidence="3 4" key="1">
    <citation type="submission" date="2015-08" db="EMBL/GenBank/DDBJ databases">
        <title>Next Generation Sequencing and Analysis of the Genome of Puccinia sorghi L Schw, the Causal Agent of Maize Common Rust.</title>
        <authorList>
            <person name="Rochi L."/>
            <person name="Burguener G."/>
            <person name="Darino M."/>
            <person name="Turjanski A."/>
            <person name="Kreff E."/>
            <person name="Dieguez M.J."/>
            <person name="Sacco F."/>
        </authorList>
    </citation>
    <scope>NUCLEOTIDE SEQUENCE [LARGE SCALE GENOMIC DNA]</scope>
    <source>
        <strain evidence="3 4">RO10H11247</strain>
    </source>
</reference>
<evidence type="ECO:0000256" key="1">
    <source>
        <dbReference type="SAM" id="Coils"/>
    </source>
</evidence>
<feature type="region of interest" description="Disordered" evidence="2">
    <location>
        <begin position="25"/>
        <end position="82"/>
    </location>
</feature>
<keyword evidence="4" id="KW-1185">Reference proteome</keyword>
<feature type="compositionally biased region" description="Polar residues" evidence="2">
    <location>
        <begin position="38"/>
        <end position="67"/>
    </location>
</feature>
<feature type="coiled-coil region" evidence="1">
    <location>
        <begin position="184"/>
        <end position="211"/>
    </location>
</feature>
<comment type="caution">
    <text evidence="3">The sequence shown here is derived from an EMBL/GenBank/DDBJ whole genome shotgun (WGS) entry which is preliminary data.</text>
</comment>
<evidence type="ECO:0000313" key="4">
    <source>
        <dbReference type="Proteomes" id="UP000037035"/>
    </source>
</evidence>
<proteinExistence type="predicted"/>
<protein>
    <submittedName>
        <fullName evidence="3">Uncharacterized protein</fullName>
    </submittedName>
</protein>
<evidence type="ECO:0000256" key="2">
    <source>
        <dbReference type="SAM" id="MobiDB-lite"/>
    </source>
</evidence>
<dbReference type="EMBL" id="LAVV01000555">
    <property type="protein sequence ID" value="KNZ64254.1"/>
    <property type="molecule type" value="Genomic_DNA"/>
</dbReference>
<gene>
    <name evidence="3" type="ORF">VP01_104g2</name>
</gene>
<dbReference type="VEuPathDB" id="FungiDB:VP01_104g2"/>
<sequence>MMKGRVEISTPTIIFFKMTAQTQNTSSQLNHAPGSAPSVVSGTQPAQTNTNSTTQGKSGATPQQQPGRNPMSIDETTWQNESKSTIQLALPMDSDLDNDLNNNSKDVIDPEISHPPNTTMDSQQSQHLFLPCWPTQDGKFTSCHPKSTEEDCPIRSIHFGFGRSSDCFFDAMACEKCNTENSMMQFYAMQLRDASKTIDNLQEKVTRLRISDQSKFWTSGNGIFIL</sequence>
<accession>A0A0L6VU60</accession>
<name>A0A0L6VU60_9BASI</name>
<dbReference type="AlphaFoldDB" id="A0A0L6VU60"/>
<dbReference type="Proteomes" id="UP000037035">
    <property type="component" value="Unassembled WGS sequence"/>
</dbReference>
<keyword evidence="1" id="KW-0175">Coiled coil</keyword>